<evidence type="ECO:0000313" key="3">
    <source>
        <dbReference type="EMBL" id="QEL65778.1"/>
    </source>
</evidence>
<feature type="transmembrane region" description="Helical" evidence="1">
    <location>
        <begin position="720"/>
        <end position="738"/>
    </location>
</feature>
<dbReference type="EMBL" id="CP022579">
    <property type="protein sequence ID" value="QEL65778.1"/>
    <property type="molecule type" value="Genomic_DNA"/>
</dbReference>
<proteinExistence type="predicted"/>
<keyword evidence="1" id="KW-0812">Transmembrane</keyword>
<accession>A0A5C1EBZ6</accession>
<sequence length="744" mass="78681">MTTPAHSHTWKFFRAGGFDQVRLDTTADLLHLEQLDQKLWVALSCPVKGLEFDEKTLTLIDTDGDGHVRAPELIAALHWAGAHLTATHRELLARGAARLPLAAISSEGDSAPLAAAARRILAVLGKADQDDIGLEETQGHTQLVASAPLNGDGVVTAASTDDEALKAVIAEVIGTVGSATDLSGEPGVSAALLERFVSEANAWLAWQDSAAADPAVLPLGEATATAWDAYAAVRVKIDDWFARVRLAAYDDNAATALNPSSDDFRLLSATALSASAEGVAALPLAKVAPPSSDEPVLALNHGLNPAWSERLAAFVAQVVTPLLGARSSLSASDWQAIQAKLAPYAAWRANAVDTPVAALGRERLVTLRDSGQLTRLAELIAADAALAPEFAAFADVDRLVRYVRDLATLAHNFVSFRDFYTAVGNERAAEVRNGNGNGNGTGIQLGKQLRAVFQAGTLFLDGRSCDLCVKVDNADKHATGATLSRLCLVYCECVRNGEKMTIAAAFTSGDSDQLMVGRNGVFYDRKGRDWDAVVVKILDHPISLRQAFWQPYRKAAKAVSDAAQKFAATRAQARESQMTAAAVANTTKTLEGGAPPAPPPPPAFDAAKFAGIFAAIGLAIGAVGTAIATVVTGFLGLRWWQMPLALGGIVLLISGPAVLLAWFKLRSRTLGPILDANGWAVNARAKINIPFGTSLTQLAKLPEGAERSLTDPYAEKKRPWGFYLFLLIVAGGLLFWVARSLSGS</sequence>
<keyword evidence="1" id="KW-1133">Transmembrane helix</keyword>
<dbReference type="Proteomes" id="UP000323671">
    <property type="component" value="Chromosome"/>
</dbReference>
<protein>
    <recommendedName>
        <fullName evidence="2">EF-hand domain-containing protein</fullName>
    </recommendedName>
</protein>
<organism evidence="3 4">
    <name type="scientific">Oryzomicrobium terrae</name>
    <dbReference type="NCBI Taxonomy" id="1735038"/>
    <lineage>
        <taxon>Bacteria</taxon>
        <taxon>Pseudomonadati</taxon>
        <taxon>Pseudomonadota</taxon>
        <taxon>Betaproteobacteria</taxon>
        <taxon>Rhodocyclales</taxon>
        <taxon>Rhodocyclaceae</taxon>
        <taxon>Oryzomicrobium</taxon>
    </lineage>
</organism>
<dbReference type="RefSeq" id="WP_149425871.1">
    <property type="nucleotide sequence ID" value="NZ_CP022579.1"/>
</dbReference>
<evidence type="ECO:0000256" key="1">
    <source>
        <dbReference type="SAM" id="Phobius"/>
    </source>
</evidence>
<feature type="transmembrane region" description="Helical" evidence="1">
    <location>
        <begin position="609"/>
        <end position="637"/>
    </location>
</feature>
<keyword evidence="4" id="KW-1185">Reference proteome</keyword>
<evidence type="ECO:0000313" key="4">
    <source>
        <dbReference type="Proteomes" id="UP000323671"/>
    </source>
</evidence>
<dbReference type="GO" id="GO:0005509">
    <property type="term" value="F:calcium ion binding"/>
    <property type="evidence" value="ECO:0007669"/>
    <property type="project" value="InterPro"/>
</dbReference>
<evidence type="ECO:0000259" key="2">
    <source>
        <dbReference type="PROSITE" id="PS50222"/>
    </source>
</evidence>
<dbReference type="AlphaFoldDB" id="A0A5C1EBZ6"/>
<keyword evidence="1" id="KW-0472">Membrane</keyword>
<reference evidence="3 4" key="1">
    <citation type="submission" date="2017-07" db="EMBL/GenBank/DDBJ databases">
        <title>Complete genome sequence of Oryzomicrobium terrae TPP412.</title>
        <authorList>
            <person name="Chiu L.-W."/>
            <person name="Lo K.-J."/>
            <person name="Tsai Y.-M."/>
            <person name="Lin S.-S."/>
            <person name="Kuo C.-H."/>
            <person name="Liu C.-T."/>
        </authorList>
    </citation>
    <scope>NUCLEOTIDE SEQUENCE [LARGE SCALE GENOMIC DNA]</scope>
    <source>
        <strain evidence="3 4">TPP412</strain>
    </source>
</reference>
<dbReference type="PROSITE" id="PS50222">
    <property type="entry name" value="EF_HAND_2"/>
    <property type="match status" value="1"/>
</dbReference>
<gene>
    <name evidence="3" type="ORF">OTERR_23020</name>
</gene>
<name>A0A5C1EBZ6_9RHOO</name>
<feature type="domain" description="EF-hand" evidence="2">
    <location>
        <begin position="48"/>
        <end position="83"/>
    </location>
</feature>
<dbReference type="InterPro" id="IPR002048">
    <property type="entry name" value="EF_hand_dom"/>
</dbReference>
<feature type="transmembrane region" description="Helical" evidence="1">
    <location>
        <begin position="644"/>
        <end position="663"/>
    </location>
</feature>
<dbReference type="KEGG" id="otr:OTERR_23020"/>